<dbReference type="GeneID" id="20199678"/>
<dbReference type="Proteomes" id="UP000015101">
    <property type="component" value="Unassembled WGS sequence"/>
</dbReference>
<accession>T1ESX8</accession>
<dbReference type="RefSeq" id="XP_009023026.1">
    <property type="nucleotide sequence ID" value="XM_009024778.1"/>
</dbReference>
<keyword evidence="1" id="KW-1133">Transmembrane helix</keyword>
<reference evidence="2 4" key="2">
    <citation type="journal article" date="2013" name="Nature">
        <title>Insights into bilaterian evolution from three spiralian genomes.</title>
        <authorList>
            <person name="Simakov O."/>
            <person name="Marletaz F."/>
            <person name="Cho S.J."/>
            <person name="Edsinger-Gonzales E."/>
            <person name="Havlak P."/>
            <person name="Hellsten U."/>
            <person name="Kuo D.H."/>
            <person name="Larsson T."/>
            <person name="Lv J."/>
            <person name="Arendt D."/>
            <person name="Savage R."/>
            <person name="Osoegawa K."/>
            <person name="de Jong P."/>
            <person name="Grimwood J."/>
            <person name="Chapman J.A."/>
            <person name="Shapiro H."/>
            <person name="Aerts A."/>
            <person name="Otillar R.P."/>
            <person name="Terry A.Y."/>
            <person name="Boore J.L."/>
            <person name="Grigoriev I.V."/>
            <person name="Lindberg D.R."/>
            <person name="Seaver E.C."/>
            <person name="Weisblat D.A."/>
            <person name="Putnam N.H."/>
            <person name="Rokhsar D.S."/>
        </authorList>
    </citation>
    <scope>NUCLEOTIDE SEQUENCE</scope>
</reference>
<organism evidence="3 4">
    <name type="scientific">Helobdella robusta</name>
    <name type="common">Californian leech</name>
    <dbReference type="NCBI Taxonomy" id="6412"/>
    <lineage>
        <taxon>Eukaryota</taxon>
        <taxon>Metazoa</taxon>
        <taxon>Spiralia</taxon>
        <taxon>Lophotrochozoa</taxon>
        <taxon>Annelida</taxon>
        <taxon>Clitellata</taxon>
        <taxon>Hirudinea</taxon>
        <taxon>Rhynchobdellida</taxon>
        <taxon>Glossiphoniidae</taxon>
        <taxon>Helobdella</taxon>
    </lineage>
</organism>
<proteinExistence type="predicted"/>
<dbReference type="EMBL" id="AMQM01001121">
    <property type="status" value="NOT_ANNOTATED_CDS"/>
    <property type="molecule type" value="Genomic_DNA"/>
</dbReference>
<gene>
    <name evidence="3" type="primary">20199678</name>
    <name evidence="2" type="ORF">HELRODRAFT_162627</name>
</gene>
<evidence type="ECO:0000313" key="3">
    <source>
        <dbReference type="EnsemblMetazoa" id="HelroP162627"/>
    </source>
</evidence>
<feature type="transmembrane region" description="Helical" evidence="1">
    <location>
        <begin position="108"/>
        <end position="130"/>
    </location>
</feature>
<keyword evidence="4" id="KW-1185">Reference proteome</keyword>
<feature type="transmembrane region" description="Helical" evidence="1">
    <location>
        <begin position="150"/>
        <end position="171"/>
    </location>
</feature>
<dbReference type="CTD" id="20199678"/>
<keyword evidence="1" id="KW-0812">Transmembrane</keyword>
<dbReference type="KEGG" id="hro:HELRODRAFT_162627"/>
<dbReference type="EMBL" id="KB097143">
    <property type="protein sequence ID" value="ESN99132.1"/>
    <property type="molecule type" value="Genomic_DNA"/>
</dbReference>
<evidence type="ECO:0000313" key="4">
    <source>
        <dbReference type="Proteomes" id="UP000015101"/>
    </source>
</evidence>
<dbReference type="EnsemblMetazoa" id="HelroT162627">
    <property type="protein sequence ID" value="HelroP162627"/>
    <property type="gene ID" value="HelroG162627"/>
</dbReference>
<sequence length="211" mass="23762">MYLMLHFFDNTTTANHLKANTYYNYTISSFGAFEDVENVSVSVTATTTNNSSGIYTVQTSNVPSYSKLFVLFKSILAIFFGIISSFGNSMTLVALYRNASTMRRTTATLTASLTLSAILTSFALFFLAYWGLRLYYFETPPCLMKIDLLIAIPLQQCVCVLVYFQVILLCVERVKNAPFFKFWTKILQTLTMLLSINAQKQSASGYNVVDE</sequence>
<evidence type="ECO:0000256" key="1">
    <source>
        <dbReference type="SAM" id="Phobius"/>
    </source>
</evidence>
<dbReference type="AlphaFoldDB" id="T1ESX8"/>
<keyword evidence="1" id="KW-0472">Membrane</keyword>
<reference evidence="3" key="3">
    <citation type="submission" date="2015-06" db="UniProtKB">
        <authorList>
            <consortium name="EnsemblMetazoa"/>
        </authorList>
    </citation>
    <scope>IDENTIFICATION</scope>
</reference>
<protein>
    <submittedName>
        <fullName evidence="2 3">Uncharacterized protein</fullName>
    </submittedName>
</protein>
<dbReference type="HOGENOM" id="CLU_1306076_0_0_1"/>
<reference evidence="4" key="1">
    <citation type="submission" date="2012-12" db="EMBL/GenBank/DDBJ databases">
        <authorList>
            <person name="Hellsten U."/>
            <person name="Grimwood J."/>
            <person name="Chapman J.A."/>
            <person name="Shapiro H."/>
            <person name="Aerts A."/>
            <person name="Otillar R.P."/>
            <person name="Terry A.Y."/>
            <person name="Boore J.L."/>
            <person name="Simakov O."/>
            <person name="Marletaz F."/>
            <person name="Cho S.-J."/>
            <person name="Edsinger-Gonzales E."/>
            <person name="Havlak P."/>
            <person name="Kuo D.-H."/>
            <person name="Larsson T."/>
            <person name="Lv J."/>
            <person name="Arendt D."/>
            <person name="Savage R."/>
            <person name="Osoegawa K."/>
            <person name="de Jong P."/>
            <person name="Lindberg D.R."/>
            <person name="Seaver E.C."/>
            <person name="Weisblat D.A."/>
            <person name="Putnam N.H."/>
            <person name="Grigoriev I.V."/>
            <person name="Rokhsar D.S."/>
        </authorList>
    </citation>
    <scope>NUCLEOTIDE SEQUENCE</scope>
</reference>
<dbReference type="InParanoid" id="T1ESX8"/>
<evidence type="ECO:0000313" key="2">
    <source>
        <dbReference type="EMBL" id="ESN99132.1"/>
    </source>
</evidence>
<feature type="transmembrane region" description="Helical" evidence="1">
    <location>
        <begin position="75"/>
        <end position="96"/>
    </location>
</feature>
<name>T1ESX8_HELRO</name>